<dbReference type="Proteomes" id="UP000198601">
    <property type="component" value="Unassembled WGS sequence"/>
</dbReference>
<sequence>MWNQSRTARLHIVVKVKANAVAYERPAVRKKGRGRPPKKGQMVKLIELFHNRAAEFRTATVTMYGKEETVKFLCLDLLWGQGLYQELRFVLVRRGDQLSILASTDLTLAAEDIIRLSGYRFKIECTFREMKQVIGAFGYRFWSKSMPKLKRYLRKGEPHPLEQVTDETDRQRIRLTLQAIEGFVMCSCIATGLVQLIALRFSERVPDLFFRYLRTPSKTIVSEATVTVYLRKSIFRLFAQNLHLSITKIIHSKQDTSFVDADLSAS</sequence>
<evidence type="ECO:0000313" key="3">
    <source>
        <dbReference type="Proteomes" id="UP000198601"/>
    </source>
</evidence>
<proteinExistence type="predicted"/>
<dbReference type="GO" id="GO:0006313">
    <property type="term" value="P:DNA transposition"/>
    <property type="evidence" value="ECO:0007669"/>
    <property type="project" value="InterPro"/>
</dbReference>
<dbReference type="GO" id="GO:0004803">
    <property type="term" value="F:transposase activity"/>
    <property type="evidence" value="ECO:0007669"/>
    <property type="project" value="InterPro"/>
</dbReference>
<dbReference type="RefSeq" id="WP_281180437.1">
    <property type="nucleotide sequence ID" value="NZ_FMTT01000062.1"/>
</dbReference>
<evidence type="ECO:0000259" key="1">
    <source>
        <dbReference type="Pfam" id="PF01609"/>
    </source>
</evidence>
<dbReference type="AlphaFoldDB" id="A0A1G4TQQ7"/>
<dbReference type="STRING" id="624147.SAMN04487970_106225"/>
<organism evidence="2 3">
    <name type="scientific">Paenibacillus tianmuensis</name>
    <dbReference type="NCBI Taxonomy" id="624147"/>
    <lineage>
        <taxon>Bacteria</taxon>
        <taxon>Bacillati</taxon>
        <taxon>Bacillota</taxon>
        <taxon>Bacilli</taxon>
        <taxon>Bacillales</taxon>
        <taxon>Paenibacillaceae</taxon>
        <taxon>Paenibacillus</taxon>
    </lineage>
</organism>
<dbReference type="EMBL" id="FMTT01000062">
    <property type="protein sequence ID" value="SCW83753.1"/>
    <property type="molecule type" value="Genomic_DNA"/>
</dbReference>
<dbReference type="InterPro" id="IPR002559">
    <property type="entry name" value="Transposase_11"/>
</dbReference>
<dbReference type="GO" id="GO:0003677">
    <property type="term" value="F:DNA binding"/>
    <property type="evidence" value="ECO:0007669"/>
    <property type="project" value="InterPro"/>
</dbReference>
<feature type="domain" description="Transposase IS4-like" evidence="1">
    <location>
        <begin position="6"/>
        <end position="133"/>
    </location>
</feature>
<dbReference type="InterPro" id="IPR012337">
    <property type="entry name" value="RNaseH-like_sf"/>
</dbReference>
<evidence type="ECO:0000313" key="2">
    <source>
        <dbReference type="EMBL" id="SCW83753.1"/>
    </source>
</evidence>
<dbReference type="Pfam" id="PF01609">
    <property type="entry name" value="DDE_Tnp_1"/>
    <property type="match status" value="1"/>
</dbReference>
<accession>A0A1G4TQQ7</accession>
<protein>
    <submittedName>
        <fullName evidence="2">Transposase DDE domain-containing protein</fullName>
    </submittedName>
</protein>
<keyword evidence="3" id="KW-1185">Reference proteome</keyword>
<dbReference type="SUPFAM" id="SSF53098">
    <property type="entry name" value="Ribonuclease H-like"/>
    <property type="match status" value="1"/>
</dbReference>
<reference evidence="3" key="1">
    <citation type="submission" date="2016-10" db="EMBL/GenBank/DDBJ databases">
        <authorList>
            <person name="Varghese N."/>
            <person name="Submissions S."/>
        </authorList>
    </citation>
    <scope>NUCLEOTIDE SEQUENCE [LARGE SCALE GENOMIC DNA]</scope>
    <source>
        <strain evidence="3">CGMCC 1.8946</strain>
    </source>
</reference>
<gene>
    <name evidence="2" type="ORF">SAMN04487970_106225</name>
</gene>
<name>A0A1G4TQQ7_9BACL</name>